<evidence type="ECO:0000256" key="2">
    <source>
        <dbReference type="SAM" id="Phobius"/>
    </source>
</evidence>
<gene>
    <name evidence="3" type="ORF">WKW77_18870</name>
</gene>
<feature type="transmembrane region" description="Helical" evidence="2">
    <location>
        <begin position="77"/>
        <end position="101"/>
    </location>
</feature>
<comment type="caution">
    <text evidence="3">The sequence shown here is derived from an EMBL/GenBank/DDBJ whole genome shotgun (WGS) entry which is preliminary data.</text>
</comment>
<proteinExistence type="predicted"/>
<name>A0ABU8VHS2_9BURK</name>
<feature type="transmembrane region" description="Helical" evidence="2">
    <location>
        <begin position="185"/>
        <end position="205"/>
    </location>
</feature>
<keyword evidence="2" id="KW-0812">Transmembrane</keyword>
<dbReference type="Pfam" id="PF05552">
    <property type="entry name" value="MS_channel_1st_1"/>
    <property type="match status" value="2"/>
</dbReference>
<dbReference type="Proteomes" id="UP001365846">
    <property type="component" value="Unassembled WGS sequence"/>
</dbReference>
<sequence>MESLSMHLEPLRAFLIQVGALLPRLLFAVLVVALGWLLAKAVRFAVVRGLHAVNFQVLTERSGLDNFFRQGGMVSDVTAVFGVLAYWMVILASLVIAFNGLGLAYVTDLLGRVMWFVPNLIVALLVLAFGAYFAKFVGDAVTSYGRNTGMQDALLLGKVAQYAILLFVILIALDQVKVGGDIVRQSFLIILAGVVFALALAFGLAGKDWAARQIEQWWPRERQSTPRSPLREAPPAREAATSPKPHVAAWPHRGNDHDRPHP</sequence>
<keyword evidence="2" id="KW-0472">Membrane</keyword>
<dbReference type="Gene3D" id="1.10.287.1260">
    <property type="match status" value="1"/>
</dbReference>
<keyword evidence="4" id="KW-1185">Reference proteome</keyword>
<feature type="transmembrane region" description="Helical" evidence="2">
    <location>
        <begin position="113"/>
        <end position="134"/>
    </location>
</feature>
<feature type="region of interest" description="Disordered" evidence="1">
    <location>
        <begin position="220"/>
        <end position="262"/>
    </location>
</feature>
<evidence type="ECO:0000313" key="3">
    <source>
        <dbReference type="EMBL" id="MEJ8813156.1"/>
    </source>
</evidence>
<organism evidence="3 4">
    <name type="scientific">Variovorax ureilyticus</name>
    <dbReference type="NCBI Taxonomy" id="1836198"/>
    <lineage>
        <taxon>Bacteria</taxon>
        <taxon>Pseudomonadati</taxon>
        <taxon>Pseudomonadota</taxon>
        <taxon>Betaproteobacteria</taxon>
        <taxon>Burkholderiales</taxon>
        <taxon>Comamonadaceae</taxon>
        <taxon>Variovorax</taxon>
    </lineage>
</organism>
<evidence type="ECO:0000256" key="1">
    <source>
        <dbReference type="SAM" id="MobiDB-lite"/>
    </source>
</evidence>
<accession>A0ABU8VHS2</accession>
<dbReference type="InterPro" id="IPR008910">
    <property type="entry name" value="MSC_TM_helix"/>
</dbReference>
<evidence type="ECO:0000313" key="4">
    <source>
        <dbReference type="Proteomes" id="UP001365846"/>
    </source>
</evidence>
<dbReference type="EMBL" id="JBBKZU010000008">
    <property type="protein sequence ID" value="MEJ8813156.1"/>
    <property type="molecule type" value="Genomic_DNA"/>
</dbReference>
<keyword evidence="2" id="KW-1133">Transmembrane helix</keyword>
<feature type="compositionally biased region" description="Low complexity" evidence="1">
    <location>
        <begin position="226"/>
        <end position="243"/>
    </location>
</feature>
<reference evidence="3 4" key="1">
    <citation type="submission" date="2024-03" db="EMBL/GenBank/DDBJ databases">
        <title>Novel species of the genus Variovorax.</title>
        <authorList>
            <person name="Liu Q."/>
            <person name="Xin Y.-H."/>
        </authorList>
    </citation>
    <scope>NUCLEOTIDE SEQUENCE [LARGE SCALE GENOMIC DNA]</scope>
    <source>
        <strain evidence="3 4">KACC 18899</strain>
    </source>
</reference>
<protein>
    <submittedName>
        <fullName evidence="3">Uncharacterized protein</fullName>
    </submittedName>
</protein>
<feature type="compositionally biased region" description="Basic and acidic residues" evidence="1">
    <location>
        <begin position="253"/>
        <end position="262"/>
    </location>
</feature>
<feature type="transmembrane region" description="Helical" evidence="2">
    <location>
        <begin position="155"/>
        <end position="173"/>
    </location>
</feature>
<dbReference type="RefSeq" id="WP_340358403.1">
    <property type="nucleotide sequence ID" value="NZ_JBBKZU010000008.1"/>
</dbReference>
<feature type="transmembrane region" description="Helical" evidence="2">
    <location>
        <begin position="14"/>
        <end position="39"/>
    </location>
</feature>